<dbReference type="AlphaFoldDB" id="V6LC88"/>
<evidence type="ECO:0000313" key="3">
    <source>
        <dbReference type="Proteomes" id="UP000018208"/>
    </source>
</evidence>
<reference evidence="2" key="2">
    <citation type="submission" date="2020-12" db="EMBL/GenBank/DDBJ databases">
        <title>New Spironucleus salmonicida genome in near-complete chromosomes.</title>
        <authorList>
            <person name="Xu F."/>
            <person name="Kurt Z."/>
            <person name="Jimenez-Gonzalez A."/>
            <person name="Astvaldsson A."/>
            <person name="Andersson J.O."/>
            <person name="Svard S.G."/>
        </authorList>
    </citation>
    <scope>NUCLEOTIDE SEQUENCE</scope>
    <source>
        <strain evidence="2">ATCC 50377</strain>
    </source>
</reference>
<dbReference type="OrthoDB" id="118550at2759"/>
<gene>
    <name evidence="1" type="ORF">SS50377_18429</name>
    <name evidence="2" type="ORF">SS50377_22385</name>
</gene>
<reference evidence="1 2" key="1">
    <citation type="journal article" date="2014" name="PLoS Genet.">
        <title>The Genome of Spironucleus salmonicida Highlights a Fish Pathogen Adapted to Fluctuating Environments.</title>
        <authorList>
            <person name="Xu F."/>
            <person name="Jerlstrom-Hultqvist J."/>
            <person name="Einarsson E."/>
            <person name="Astvaldsson A."/>
            <person name="Svard S.G."/>
            <person name="Andersson J.O."/>
        </authorList>
    </citation>
    <scope>NUCLEOTIDE SEQUENCE</scope>
    <source>
        <strain evidence="2">ATCC 50377</strain>
    </source>
</reference>
<dbReference type="SUPFAM" id="SSF46689">
    <property type="entry name" value="Homeodomain-like"/>
    <property type="match status" value="1"/>
</dbReference>
<dbReference type="EMBL" id="KI546166">
    <property type="protein sequence ID" value="EST42120.1"/>
    <property type="molecule type" value="Genomic_DNA"/>
</dbReference>
<organism evidence="1">
    <name type="scientific">Spironucleus salmonicida</name>
    <dbReference type="NCBI Taxonomy" id="348837"/>
    <lineage>
        <taxon>Eukaryota</taxon>
        <taxon>Metamonada</taxon>
        <taxon>Diplomonadida</taxon>
        <taxon>Hexamitidae</taxon>
        <taxon>Hexamitinae</taxon>
        <taxon>Spironucleus</taxon>
    </lineage>
</organism>
<accession>V6LC88</accession>
<name>V6LC88_9EUKA</name>
<sequence length="238" mass="27443">MDPKFKRLKPISNDDLVLLQSLTKQTTPEIITKTHELNEILNLLKELKHVLQTKLPQVMTPTTSVQQSVWTPQNHRKFLELQSQQMSWQQMHELLKPLTIQQIRSHNQKFQVKLQRVVKQIGIPRTDGIHALFASYLGIVVIGDRIIFDDSQLIEKKAGRIDSYSDSCQTIQHEMRLPQKTIKILDTPHGQNVAGLIGSLVISKEPAQNWDLCVMIQFQIEQQEAREIIANVLYESLK</sequence>
<evidence type="ECO:0000313" key="1">
    <source>
        <dbReference type="EMBL" id="EST42120.1"/>
    </source>
</evidence>
<evidence type="ECO:0000313" key="2">
    <source>
        <dbReference type="EMBL" id="KAH0574770.1"/>
    </source>
</evidence>
<protein>
    <submittedName>
        <fullName evidence="1">Uncharacterized protein</fullName>
    </submittedName>
</protein>
<dbReference type="EMBL" id="AUWU02000003">
    <property type="protein sequence ID" value="KAH0574770.1"/>
    <property type="molecule type" value="Genomic_DNA"/>
</dbReference>
<dbReference type="InterPro" id="IPR009057">
    <property type="entry name" value="Homeodomain-like_sf"/>
</dbReference>
<proteinExistence type="predicted"/>
<dbReference type="Proteomes" id="UP000018208">
    <property type="component" value="Unassembled WGS sequence"/>
</dbReference>
<keyword evidence="3" id="KW-1185">Reference proteome</keyword>
<dbReference type="VEuPathDB" id="GiardiaDB:SS50377_22385"/>